<sequence length="52" mass="5632">MTNKVNKANAELKYYDDTLGQFISGVSPTGVHGDMDTPISFATDTLKGLLKK</sequence>
<proteinExistence type="predicted"/>
<dbReference type="RefSeq" id="WP_191685116.1">
    <property type="nucleotide sequence ID" value="NZ_JACSQW010000043.1"/>
</dbReference>
<evidence type="ECO:0000313" key="1">
    <source>
        <dbReference type="EMBL" id="MBD7895800.1"/>
    </source>
</evidence>
<evidence type="ECO:0000313" key="2">
    <source>
        <dbReference type="Proteomes" id="UP000616837"/>
    </source>
</evidence>
<dbReference type="EMBL" id="JACSQW010000043">
    <property type="protein sequence ID" value="MBD7895800.1"/>
    <property type="molecule type" value="Genomic_DNA"/>
</dbReference>
<keyword evidence="2" id="KW-1185">Reference proteome</keyword>
<dbReference type="Proteomes" id="UP000616837">
    <property type="component" value="Unassembled WGS sequence"/>
</dbReference>
<name>A0ABR8PEU3_9LACO</name>
<reference evidence="1 2" key="1">
    <citation type="submission" date="2020-08" db="EMBL/GenBank/DDBJ databases">
        <title>A Genomic Blueprint of the Chicken Gut Microbiome.</title>
        <authorList>
            <person name="Gilroy R."/>
            <person name="Ravi A."/>
            <person name="Getino M."/>
            <person name="Pursley I."/>
            <person name="Horton D.L."/>
            <person name="Alikhan N.-F."/>
            <person name="Baker D."/>
            <person name="Gharbi K."/>
            <person name="Hall N."/>
            <person name="Watson M."/>
            <person name="Adriaenssens E.M."/>
            <person name="Foster-Nyarko E."/>
            <person name="Jarju S."/>
            <person name="Secka A."/>
            <person name="Antonio M."/>
            <person name="Oren A."/>
            <person name="Chaudhuri R."/>
            <person name="La Ragione R.M."/>
            <person name="Hildebrand F."/>
            <person name="Pallen M.J."/>
        </authorList>
    </citation>
    <scope>NUCLEOTIDE SEQUENCE [LARGE SCALE GENOMIC DNA]</scope>
    <source>
        <strain evidence="1 2">Sa3CUN2</strain>
    </source>
</reference>
<protein>
    <submittedName>
        <fullName evidence="1">Uncharacterized protein</fullName>
    </submittedName>
</protein>
<accession>A0ABR8PEU3</accession>
<gene>
    <name evidence="1" type="ORF">H9564_08960</name>
</gene>
<organism evidence="1 2">
    <name type="scientific">Limosilactobacillus avistercoris</name>
    <dbReference type="NCBI Taxonomy" id="2762243"/>
    <lineage>
        <taxon>Bacteria</taxon>
        <taxon>Bacillati</taxon>
        <taxon>Bacillota</taxon>
        <taxon>Bacilli</taxon>
        <taxon>Lactobacillales</taxon>
        <taxon>Lactobacillaceae</taxon>
        <taxon>Limosilactobacillus</taxon>
    </lineage>
</organism>
<comment type="caution">
    <text evidence="1">The sequence shown here is derived from an EMBL/GenBank/DDBJ whole genome shotgun (WGS) entry which is preliminary data.</text>
</comment>